<name>A0A8J3W1C3_9ACTN</name>
<sequence>MGLHLHRPLVRDHTQIDPVADAVTVTLNHPIVPALDHLREADFFASIMGLERLPLTGRAGHFAPVRVNEQLTLDFMTVDDPSGVHLAFDVDAATVDQILARLRAAGVPYGNDPAGRDNGRIDHPLRTRGLFFVDAASMASLMFLTDGGVS</sequence>
<evidence type="ECO:0000313" key="2">
    <source>
        <dbReference type="Proteomes" id="UP000610966"/>
    </source>
</evidence>
<keyword evidence="2" id="KW-1185">Reference proteome</keyword>
<organism evidence="1 2">
    <name type="scientific">Sphaerimonospora thailandensis</name>
    <dbReference type="NCBI Taxonomy" id="795644"/>
    <lineage>
        <taxon>Bacteria</taxon>
        <taxon>Bacillati</taxon>
        <taxon>Actinomycetota</taxon>
        <taxon>Actinomycetes</taxon>
        <taxon>Streptosporangiales</taxon>
        <taxon>Streptosporangiaceae</taxon>
        <taxon>Sphaerimonospora</taxon>
    </lineage>
</organism>
<dbReference type="EMBL" id="BOOG01000042">
    <property type="protein sequence ID" value="GIH71973.1"/>
    <property type="molecule type" value="Genomic_DNA"/>
</dbReference>
<accession>A0A8J3W1C3</accession>
<evidence type="ECO:0000313" key="1">
    <source>
        <dbReference type="EMBL" id="GIH71973.1"/>
    </source>
</evidence>
<comment type="caution">
    <text evidence="1">The sequence shown here is derived from an EMBL/GenBank/DDBJ whole genome shotgun (WGS) entry which is preliminary data.</text>
</comment>
<reference evidence="1" key="1">
    <citation type="submission" date="2021-01" db="EMBL/GenBank/DDBJ databases">
        <title>Whole genome shotgun sequence of Sphaerimonospora thailandensis NBRC 107569.</title>
        <authorList>
            <person name="Komaki H."/>
            <person name="Tamura T."/>
        </authorList>
    </citation>
    <scope>NUCLEOTIDE SEQUENCE</scope>
    <source>
        <strain evidence="1">NBRC 107569</strain>
    </source>
</reference>
<dbReference type="Gene3D" id="3.10.180.10">
    <property type="entry name" value="2,3-Dihydroxybiphenyl 1,2-Dioxygenase, domain 1"/>
    <property type="match status" value="1"/>
</dbReference>
<dbReference type="RefSeq" id="WP_239089870.1">
    <property type="nucleotide sequence ID" value="NZ_BOOG01000042.1"/>
</dbReference>
<gene>
    <name evidence="1" type="ORF">Mth01_42260</name>
</gene>
<dbReference type="Proteomes" id="UP000610966">
    <property type="component" value="Unassembled WGS sequence"/>
</dbReference>
<protein>
    <recommendedName>
        <fullName evidence="3">VOC domain-containing protein</fullName>
    </recommendedName>
</protein>
<dbReference type="SUPFAM" id="SSF54593">
    <property type="entry name" value="Glyoxalase/Bleomycin resistance protein/Dihydroxybiphenyl dioxygenase"/>
    <property type="match status" value="1"/>
</dbReference>
<evidence type="ECO:0008006" key="3">
    <source>
        <dbReference type="Google" id="ProtNLM"/>
    </source>
</evidence>
<dbReference type="AlphaFoldDB" id="A0A8J3W1C3"/>
<dbReference type="InterPro" id="IPR029068">
    <property type="entry name" value="Glyas_Bleomycin-R_OHBP_Dase"/>
</dbReference>
<proteinExistence type="predicted"/>